<keyword evidence="4" id="KW-1185">Reference proteome</keyword>
<feature type="region of interest" description="Disordered" evidence="2">
    <location>
        <begin position="156"/>
        <end position="198"/>
    </location>
</feature>
<feature type="coiled-coil region" evidence="1">
    <location>
        <begin position="9"/>
        <end position="126"/>
    </location>
</feature>
<protein>
    <submittedName>
        <fullName evidence="3">Uncharacterized protein</fullName>
    </submittedName>
</protein>
<reference evidence="3 4" key="1">
    <citation type="submission" date="2017-12" db="EMBL/GenBank/DDBJ databases">
        <title>Sequencing, de novo assembly and annotation of complete genome of a new Thraustochytrid species, strain FCC1311.</title>
        <authorList>
            <person name="Sedici K."/>
            <person name="Godart F."/>
            <person name="Aiese Cigliano R."/>
            <person name="Sanseverino W."/>
            <person name="Barakat M."/>
            <person name="Ortet P."/>
            <person name="Marechal E."/>
            <person name="Cagnac O."/>
            <person name="Amato A."/>
        </authorList>
    </citation>
    <scope>NUCLEOTIDE SEQUENCE [LARGE SCALE GENOMIC DNA]</scope>
</reference>
<sequence length="281" mass="30637">MASIAKVDLDRITKELTQLRDDVRQSRTLANDLDMARKETARANEAKHALQTQIEGLRAQLRDSQTALQHERELKNQLQSEVHASRDAVLELKAEIQNARAREETVAHQEKQIFALRDELESARADAKKVLAAVATMVGGRRELLRLTTAGAANGGTESAQELQGPHAAHAAHASHTAHVAHTAQGPQGAMQDESSGASVKVLAETTPSCITEKKVDMTDNRYHLGNAHSMHAAQQRMHAAQYRDVKTEVCWTNDEGRISTGTVSTLHRDFQEAGGAQGVA</sequence>
<feature type="compositionally biased region" description="Low complexity" evidence="2">
    <location>
        <begin position="167"/>
        <end position="184"/>
    </location>
</feature>
<name>A0A2R5G4T8_9STRA</name>
<proteinExistence type="predicted"/>
<dbReference type="Proteomes" id="UP000241890">
    <property type="component" value="Unassembled WGS sequence"/>
</dbReference>
<organism evidence="3 4">
    <name type="scientific">Hondaea fermentalgiana</name>
    <dbReference type="NCBI Taxonomy" id="2315210"/>
    <lineage>
        <taxon>Eukaryota</taxon>
        <taxon>Sar</taxon>
        <taxon>Stramenopiles</taxon>
        <taxon>Bigyra</taxon>
        <taxon>Labyrinthulomycetes</taxon>
        <taxon>Thraustochytrida</taxon>
        <taxon>Thraustochytriidae</taxon>
        <taxon>Hondaea</taxon>
    </lineage>
</organism>
<dbReference type="Gene3D" id="1.10.287.1490">
    <property type="match status" value="1"/>
</dbReference>
<comment type="caution">
    <text evidence="3">The sequence shown here is derived from an EMBL/GenBank/DDBJ whole genome shotgun (WGS) entry which is preliminary data.</text>
</comment>
<keyword evidence="1" id="KW-0175">Coiled coil</keyword>
<dbReference type="InParanoid" id="A0A2R5G4T8"/>
<gene>
    <name evidence="3" type="ORF">FCC1311_022562</name>
</gene>
<dbReference type="AlphaFoldDB" id="A0A2R5G4T8"/>
<evidence type="ECO:0000313" key="3">
    <source>
        <dbReference type="EMBL" id="GBG26036.1"/>
    </source>
</evidence>
<evidence type="ECO:0000313" key="4">
    <source>
        <dbReference type="Proteomes" id="UP000241890"/>
    </source>
</evidence>
<dbReference type="EMBL" id="BEYU01000018">
    <property type="protein sequence ID" value="GBG26036.1"/>
    <property type="molecule type" value="Genomic_DNA"/>
</dbReference>
<evidence type="ECO:0000256" key="1">
    <source>
        <dbReference type="SAM" id="Coils"/>
    </source>
</evidence>
<evidence type="ECO:0000256" key="2">
    <source>
        <dbReference type="SAM" id="MobiDB-lite"/>
    </source>
</evidence>
<accession>A0A2R5G4T8</accession>